<organism evidence="1 2">
    <name type="scientific">Rotaria socialis</name>
    <dbReference type="NCBI Taxonomy" id="392032"/>
    <lineage>
        <taxon>Eukaryota</taxon>
        <taxon>Metazoa</taxon>
        <taxon>Spiralia</taxon>
        <taxon>Gnathifera</taxon>
        <taxon>Rotifera</taxon>
        <taxon>Eurotatoria</taxon>
        <taxon>Bdelloidea</taxon>
        <taxon>Philodinida</taxon>
        <taxon>Philodinidae</taxon>
        <taxon>Rotaria</taxon>
    </lineage>
</organism>
<evidence type="ECO:0000313" key="2">
    <source>
        <dbReference type="Proteomes" id="UP000663865"/>
    </source>
</evidence>
<accession>A0A818A0I4</accession>
<comment type="caution">
    <text evidence="1">The sequence shown here is derived from an EMBL/GenBank/DDBJ whole genome shotgun (WGS) entry which is preliminary data.</text>
</comment>
<proteinExistence type="predicted"/>
<reference evidence="1" key="1">
    <citation type="submission" date="2021-02" db="EMBL/GenBank/DDBJ databases">
        <authorList>
            <person name="Nowell W R."/>
        </authorList>
    </citation>
    <scope>NUCLEOTIDE SEQUENCE</scope>
</reference>
<sequence>MPKLLRRRPHSRNAQISLRRSRLLDKAFDHSNESSTESDEEEMKMNEYSFDMSRNFNDISDIFEICERFPELELEAKLFTIERSLNKSADFIVWDLANFVDQKYYELTNTTKDKNANFVQSIQLYHLDLRHWGFRFDSNSERPYFKGHERPEIITHCETLIKYFLEKKDHFYTISNDENPL</sequence>
<dbReference type="EMBL" id="CAJNYV010001013">
    <property type="protein sequence ID" value="CAF3398616.1"/>
    <property type="molecule type" value="Genomic_DNA"/>
</dbReference>
<dbReference type="AlphaFoldDB" id="A0A818A0I4"/>
<dbReference type="Proteomes" id="UP000663865">
    <property type="component" value="Unassembled WGS sequence"/>
</dbReference>
<gene>
    <name evidence="1" type="ORF">KIK155_LOCUS7903</name>
</gene>
<protein>
    <submittedName>
        <fullName evidence="1">Uncharacterized protein</fullName>
    </submittedName>
</protein>
<evidence type="ECO:0000313" key="1">
    <source>
        <dbReference type="EMBL" id="CAF3398616.1"/>
    </source>
</evidence>
<name>A0A818A0I4_9BILA</name>